<sequence>MFVSLPNHSRTRKEHPSDLLNHRQPSTSPGRSNPQKKSPKTMQFSSIISLFAAAAASVQALPSEKRQDAARIYARFYSGSGCDGTWVEDTVWLQEPAGTCLDVNIPFGYNSTLFADNLATRTLRVYNTDNCNESGNFYDVPAGNENCYAQHIESVKFL</sequence>
<protein>
    <submittedName>
        <fullName evidence="2">Uncharacterized protein</fullName>
    </submittedName>
</protein>
<organism evidence="2 3">
    <name type="scientific">Truncatella angustata</name>
    <dbReference type="NCBI Taxonomy" id="152316"/>
    <lineage>
        <taxon>Eukaryota</taxon>
        <taxon>Fungi</taxon>
        <taxon>Dikarya</taxon>
        <taxon>Ascomycota</taxon>
        <taxon>Pezizomycotina</taxon>
        <taxon>Sordariomycetes</taxon>
        <taxon>Xylariomycetidae</taxon>
        <taxon>Amphisphaeriales</taxon>
        <taxon>Sporocadaceae</taxon>
        <taxon>Truncatella</taxon>
    </lineage>
</organism>
<name>A0A9P8UQ29_9PEZI</name>
<dbReference type="RefSeq" id="XP_045960249.1">
    <property type="nucleotide sequence ID" value="XM_046095760.1"/>
</dbReference>
<comment type="caution">
    <text evidence="2">The sequence shown here is derived from an EMBL/GenBank/DDBJ whole genome shotgun (WGS) entry which is preliminary data.</text>
</comment>
<dbReference type="OrthoDB" id="3664114at2759"/>
<evidence type="ECO:0000313" key="3">
    <source>
        <dbReference type="Proteomes" id="UP000758603"/>
    </source>
</evidence>
<feature type="compositionally biased region" description="Polar residues" evidence="1">
    <location>
        <begin position="23"/>
        <end position="39"/>
    </location>
</feature>
<feature type="region of interest" description="Disordered" evidence="1">
    <location>
        <begin position="1"/>
        <end position="39"/>
    </location>
</feature>
<keyword evidence="3" id="KW-1185">Reference proteome</keyword>
<dbReference type="GeneID" id="70124653"/>
<evidence type="ECO:0000313" key="2">
    <source>
        <dbReference type="EMBL" id="KAH6655984.1"/>
    </source>
</evidence>
<proteinExistence type="predicted"/>
<reference evidence="2" key="1">
    <citation type="journal article" date="2021" name="Nat. Commun.">
        <title>Genetic determinants of endophytism in the Arabidopsis root mycobiome.</title>
        <authorList>
            <person name="Mesny F."/>
            <person name="Miyauchi S."/>
            <person name="Thiergart T."/>
            <person name="Pickel B."/>
            <person name="Atanasova L."/>
            <person name="Karlsson M."/>
            <person name="Huettel B."/>
            <person name="Barry K.W."/>
            <person name="Haridas S."/>
            <person name="Chen C."/>
            <person name="Bauer D."/>
            <person name="Andreopoulos W."/>
            <person name="Pangilinan J."/>
            <person name="LaButti K."/>
            <person name="Riley R."/>
            <person name="Lipzen A."/>
            <person name="Clum A."/>
            <person name="Drula E."/>
            <person name="Henrissat B."/>
            <person name="Kohler A."/>
            <person name="Grigoriev I.V."/>
            <person name="Martin F.M."/>
            <person name="Hacquard S."/>
        </authorList>
    </citation>
    <scope>NUCLEOTIDE SEQUENCE</scope>
    <source>
        <strain evidence="2">MPI-SDFR-AT-0073</strain>
    </source>
</reference>
<gene>
    <name evidence="2" type="ORF">BKA67DRAFT_253314</name>
</gene>
<dbReference type="AlphaFoldDB" id="A0A9P8UQ29"/>
<dbReference type="EMBL" id="JAGPXC010000003">
    <property type="protein sequence ID" value="KAH6655984.1"/>
    <property type="molecule type" value="Genomic_DNA"/>
</dbReference>
<dbReference type="Proteomes" id="UP000758603">
    <property type="component" value="Unassembled WGS sequence"/>
</dbReference>
<accession>A0A9P8UQ29</accession>
<evidence type="ECO:0000256" key="1">
    <source>
        <dbReference type="SAM" id="MobiDB-lite"/>
    </source>
</evidence>